<evidence type="ECO:0000313" key="1">
    <source>
        <dbReference type="EMBL" id="EGH17723.1"/>
    </source>
</evidence>
<sequence>ADECLLQGFTMMLLSHQILFIEAIWGGMARPSLKFGSQMMYRIHRFCCRFPADREQVRSYALRAEAWTYE</sequence>
<dbReference type="Proteomes" id="UP000005466">
    <property type="component" value="Unassembled WGS sequence"/>
</dbReference>
<reference evidence="1 2" key="1">
    <citation type="journal article" date="2011" name="PLoS Pathog.">
        <title>Dynamic evolution of pathogenicity revealed by sequencing and comparative genomics of 19 Pseudomonas syringae isolates.</title>
        <authorList>
            <person name="Baltrus D.A."/>
            <person name="Nishimura M.T."/>
            <person name="Romanchuk A."/>
            <person name="Chang J.H."/>
            <person name="Mukhtar M.S."/>
            <person name="Cherkis K."/>
            <person name="Roach J."/>
            <person name="Grant S.R."/>
            <person name="Jones C.D."/>
            <person name="Dangl J.L."/>
        </authorList>
    </citation>
    <scope>NUCLEOTIDE SEQUENCE [LARGE SCALE GENOMIC DNA]</scope>
    <source>
        <strain evidence="2">race 4</strain>
    </source>
</reference>
<accession>F3CEN1</accession>
<evidence type="ECO:0000313" key="2">
    <source>
        <dbReference type="Proteomes" id="UP000005466"/>
    </source>
</evidence>
<proteinExistence type="predicted"/>
<dbReference type="AlphaFoldDB" id="F3CEN1"/>
<feature type="non-terminal residue" evidence="1">
    <location>
        <position position="1"/>
    </location>
</feature>
<dbReference type="HOGENOM" id="CLU_2746180_0_0_6"/>
<name>F3CEN1_PSESG</name>
<comment type="caution">
    <text evidence="1">The sequence shown here is derived from an EMBL/GenBank/DDBJ whole genome shotgun (WGS) entry which is preliminary data.</text>
</comment>
<organism evidence="1 2">
    <name type="scientific">Pseudomonas savastanoi pv. glycinea str. race 4</name>
    <dbReference type="NCBI Taxonomy" id="875330"/>
    <lineage>
        <taxon>Bacteria</taxon>
        <taxon>Pseudomonadati</taxon>
        <taxon>Pseudomonadota</taxon>
        <taxon>Gammaproteobacteria</taxon>
        <taxon>Pseudomonadales</taxon>
        <taxon>Pseudomonadaceae</taxon>
        <taxon>Pseudomonas</taxon>
    </lineage>
</organism>
<dbReference type="EMBL" id="ADWY01001999">
    <property type="protein sequence ID" value="EGH17723.1"/>
    <property type="molecule type" value="Genomic_DNA"/>
</dbReference>
<gene>
    <name evidence="1" type="ORF">Pgy4_32716</name>
</gene>
<protein>
    <submittedName>
        <fullName evidence="1">Uncharacterized protein</fullName>
    </submittedName>
</protein>